<accession>A0AAD7QDC5</accession>
<keyword evidence="2" id="KW-1185">Reference proteome</keyword>
<proteinExistence type="predicted"/>
<evidence type="ECO:0000313" key="2">
    <source>
        <dbReference type="Proteomes" id="UP001163823"/>
    </source>
</evidence>
<organism evidence="1 2">
    <name type="scientific">Quillaja saponaria</name>
    <name type="common">Soap bark tree</name>
    <dbReference type="NCBI Taxonomy" id="32244"/>
    <lineage>
        <taxon>Eukaryota</taxon>
        <taxon>Viridiplantae</taxon>
        <taxon>Streptophyta</taxon>
        <taxon>Embryophyta</taxon>
        <taxon>Tracheophyta</taxon>
        <taxon>Spermatophyta</taxon>
        <taxon>Magnoliopsida</taxon>
        <taxon>eudicotyledons</taxon>
        <taxon>Gunneridae</taxon>
        <taxon>Pentapetalae</taxon>
        <taxon>rosids</taxon>
        <taxon>fabids</taxon>
        <taxon>Fabales</taxon>
        <taxon>Quillajaceae</taxon>
        <taxon>Quillaja</taxon>
    </lineage>
</organism>
<comment type="caution">
    <text evidence="1">The sequence shown here is derived from an EMBL/GenBank/DDBJ whole genome shotgun (WGS) entry which is preliminary data.</text>
</comment>
<dbReference type="KEGG" id="qsa:O6P43_002589"/>
<dbReference type="EMBL" id="JARAOO010000002">
    <property type="protein sequence ID" value="KAJ7979160.1"/>
    <property type="molecule type" value="Genomic_DNA"/>
</dbReference>
<dbReference type="PANTHER" id="PTHR15592">
    <property type="entry name" value="MATRIN 3/NUCLEAR PROTEIN 220-RELATED"/>
    <property type="match status" value="1"/>
</dbReference>
<dbReference type="InterPro" id="IPR012677">
    <property type="entry name" value="Nucleotide-bd_a/b_plait_sf"/>
</dbReference>
<dbReference type="AlphaFoldDB" id="A0AAD7QDC5"/>
<name>A0AAD7QDC5_QUISA</name>
<evidence type="ECO:0000313" key="1">
    <source>
        <dbReference type="EMBL" id="KAJ7979160.1"/>
    </source>
</evidence>
<sequence>MGRISIFLKSGSLQALIQYQSYWSSIRARDLLHGRHIYKDCCQLDIRFSSLDEVQVNCNNEYSWDFTNPNLLSQQPEYDNAASKHVQTSRASAVAVKQMANAAAISDAVWEGLPSGIGGTNSTSATHISNLKPSDGDEVAEDIETKVEGEAMTDCNVFIKVLDLGQLKVLIMMTMKVKAGIFRKLVLKLKVIAMEQKGVGSKLIHS</sequence>
<dbReference type="Proteomes" id="UP001163823">
    <property type="component" value="Chromosome 2"/>
</dbReference>
<dbReference type="Gene3D" id="3.30.70.330">
    <property type="match status" value="1"/>
</dbReference>
<reference evidence="1" key="1">
    <citation type="journal article" date="2023" name="Science">
        <title>Elucidation of the pathway for biosynthesis of saponin adjuvants from the soapbark tree.</title>
        <authorList>
            <person name="Reed J."/>
            <person name="Orme A."/>
            <person name="El-Demerdash A."/>
            <person name="Owen C."/>
            <person name="Martin L.B.B."/>
            <person name="Misra R.C."/>
            <person name="Kikuchi S."/>
            <person name="Rejzek M."/>
            <person name="Martin A.C."/>
            <person name="Harkess A."/>
            <person name="Leebens-Mack J."/>
            <person name="Louveau T."/>
            <person name="Stephenson M.J."/>
            <person name="Osbourn A."/>
        </authorList>
    </citation>
    <scope>NUCLEOTIDE SEQUENCE</scope>
    <source>
        <strain evidence="1">S10</strain>
    </source>
</reference>
<gene>
    <name evidence="1" type="ORF">O6P43_002589</name>
</gene>
<protein>
    <submittedName>
        <fullName evidence="1">Polypyrimidine tract-binding protein-like 3</fullName>
    </submittedName>
</protein>